<dbReference type="RefSeq" id="WP_268041748.1">
    <property type="nucleotide sequence ID" value="NZ_JAPQER010000007.1"/>
</dbReference>
<gene>
    <name evidence="1" type="ORF">OW763_13905</name>
</gene>
<organism evidence="1 2">
    <name type="scientific">Clostridium aestuarii</name>
    <dbReference type="NCBI Taxonomy" id="338193"/>
    <lineage>
        <taxon>Bacteria</taxon>
        <taxon>Bacillati</taxon>
        <taxon>Bacillota</taxon>
        <taxon>Clostridia</taxon>
        <taxon>Eubacteriales</taxon>
        <taxon>Clostridiaceae</taxon>
        <taxon>Clostridium</taxon>
    </lineage>
</organism>
<evidence type="ECO:0000313" key="1">
    <source>
        <dbReference type="EMBL" id="MCY6485425.1"/>
    </source>
</evidence>
<reference evidence="1" key="1">
    <citation type="submission" date="2022-12" db="EMBL/GenBank/DDBJ databases">
        <authorList>
            <person name="Wang J."/>
        </authorList>
    </citation>
    <scope>NUCLEOTIDE SEQUENCE</scope>
    <source>
        <strain evidence="1">HY-45-18</strain>
    </source>
</reference>
<name>A0ABT4D5F1_9CLOT</name>
<comment type="caution">
    <text evidence="1">The sequence shown here is derived from an EMBL/GenBank/DDBJ whole genome shotgun (WGS) entry which is preliminary data.</text>
</comment>
<protein>
    <submittedName>
        <fullName evidence="1">Uncharacterized protein</fullName>
    </submittedName>
</protein>
<sequence>MYNFIWILLLIAFVVYESWWRPKVCKEKINEEIKKIGGEVLSIEKLTSKKEIYHVIYKVGEKQEKVVIEFNFIYEQFWR</sequence>
<proteinExistence type="predicted"/>
<dbReference type="EMBL" id="JAPQER010000007">
    <property type="protein sequence ID" value="MCY6485425.1"/>
    <property type="molecule type" value="Genomic_DNA"/>
</dbReference>
<keyword evidence="2" id="KW-1185">Reference proteome</keyword>
<accession>A0ABT4D5F1</accession>
<dbReference type="Proteomes" id="UP001078443">
    <property type="component" value="Unassembled WGS sequence"/>
</dbReference>
<evidence type="ECO:0000313" key="2">
    <source>
        <dbReference type="Proteomes" id="UP001078443"/>
    </source>
</evidence>